<organism evidence="2 3">
    <name type="scientific">Stenotrophomonas cyclobalanopsidis</name>
    <dbReference type="NCBI Taxonomy" id="2771362"/>
    <lineage>
        <taxon>Bacteria</taxon>
        <taxon>Pseudomonadati</taxon>
        <taxon>Pseudomonadota</taxon>
        <taxon>Gammaproteobacteria</taxon>
        <taxon>Lysobacterales</taxon>
        <taxon>Lysobacteraceae</taxon>
        <taxon>Stenotrophomonas</taxon>
    </lineage>
</organism>
<dbReference type="PROSITE" id="PS50883">
    <property type="entry name" value="EAL"/>
    <property type="match status" value="1"/>
</dbReference>
<dbReference type="InterPro" id="IPR043128">
    <property type="entry name" value="Rev_trsase/Diguanyl_cyclase"/>
</dbReference>
<feature type="domain" description="EAL" evidence="1">
    <location>
        <begin position="323"/>
        <end position="576"/>
    </location>
</feature>
<dbReference type="Pfam" id="PF01590">
    <property type="entry name" value="GAF"/>
    <property type="match status" value="1"/>
</dbReference>
<name>A0ABQ6T244_9GAMM</name>
<comment type="caution">
    <text evidence="2">The sequence shown here is derived from an EMBL/GenBank/DDBJ whole genome shotgun (WGS) entry which is preliminary data.</text>
</comment>
<evidence type="ECO:0000259" key="1">
    <source>
        <dbReference type="PROSITE" id="PS50883"/>
    </source>
</evidence>
<evidence type="ECO:0000313" key="2">
    <source>
        <dbReference type="EMBL" id="KAA8999621.1"/>
    </source>
</evidence>
<evidence type="ECO:0000313" key="3">
    <source>
        <dbReference type="Proteomes" id="UP000326367"/>
    </source>
</evidence>
<dbReference type="Gene3D" id="3.20.20.450">
    <property type="entry name" value="EAL domain"/>
    <property type="match status" value="1"/>
</dbReference>
<dbReference type="SMART" id="SM00065">
    <property type="entry name" value="GAF"/>
    <property type="match status" value="1"/>
</dbReference>
<dbReference type="InterPro" id="IPR029787">
    <property type="entry name" value="Nucleotide_cyclase"/>
</dbReference>
<dbReference type="SUPFAM" id="SSF55073">
    <property type="entry name" value="Nucleotide cyclase"/>
    <property type="match status" value="1"/>
</dbReference>
<dbReference type="EMBL" id="VYKI01000008">
    <property type="protein sequence ID" value="KAA8999621.1"/>
    <property type="molecule type" value="Genomic_DNA"/>
</dbReference>
<reference evidence="2 3" key="1">
    <citation type="journal article" date="2020" name="Antonie Van Leeuwenhoek">
        <title>Stenotrophomonas cyclobalanopsidis sp. nov., isolated from the leaf spot disease of Cyclobalanopsis patelliformis.</title>
        <authorList>
            <person name="Bian D.R."/>
            <person name="Xue H."/>
            <person name="Piao C.G."/>
            <person name="Li Y."/>
        </authorList>
    </citation>
    <scope>NUCLEOTIDE SEQUENCE [LARGE SCALE GENOMIC DNA]</scope>
    <source>
        <strain evidence="2 3">TPQG1-4</strain>
    </source>
</reference>
<dbReference type="Pfam" id="PF00990">
    <property type="entry name" value="GGDEF"/>
    <property type="match status" value="1"/>
</dbReference>
<dbReference type="SUPFAM" id="SSF141868">
    <property type="entry name" value="EAL domain-like"/>
    <property type="match status" value="1"/>
</dbReference>
<dbReference type="Gene3D" id="3.30.70.270">
    <property type="match status" value="1"/>
</dbReference>
<dbReference type="Pfam" id="PF00563">
    <property type="entry name" value="EAL"/>
    <property type="match status" value="1"/>
</dbReference>
<gene>
    <name evidence="2" type="ORF">FJU31_08455</name>
</gene>
<dbReference type="PANTHER" id="PTHR33121:SF19">
    <property type="entry name" value="CYCLIC DI-GMP PHOSPHODIESTERASE PA2567"/>
    <property type="match status" value="1"/>
</dbReference>
<dbReference type="InterPro" id="IPR000160">
    <property type="entry name" value="GGDEF_dom"/>
</dbReference>
<dbReference type="Proteomes" id="UP000326367">
    <property type="component" value="Unassembled WGS sequence"/>
</dbReference>
<dbReference type="CDD" id="cd01948">
    <property type="entry name" value="EAL"/>
    <property type="match status" value="1"/>
</dbReference>
<sequence length="579" mass="63774">MSTLGSLDALDEVVSSSLDRLTELATRLFQTDVAFVSLVETDRQRMIARQGLDVAEMQIEHSICAHTIRSAEGMVVADLRADPRFTGNPLVVKPPHLRFYAGAPLLAKNGVAIGALCVMDPATRTFSEDDRRQLQTLAIAVMNELELRVLTGRRDPVSGLPNRHQFSLDYAAWSARAPQRVCVAVLVDVLDLPRANEAGQVLGMAPLEALIRRAGARIKSALEGVAEVYHVGVTRFAFVLRKSDGEAAERMVNELQGRLTRPMLAAAVPMSPMFHAGLCEIELDRHSADDVLRRMLIGLHCAHSTGAPFCWYSASRDAGLKRGYRLATDAERGLLNDEFYLVYQPRYRARDLVPVAAEVLLRWNHPDLGAVSPAEFIPVFERTALMEVVTDWVLDRALTQLAQWRREGISMVLSINLSPRDVARVGMSTRLLAHIQRHGLRCQDVEIEITEGEWLRADSPPGEQLKELAAAGVRLAVDDFGSGYSNFGYLTELPIHTIKLDKSMIDDLSTDTRAQLKVQAVIRLAQGLGYNTVGEGAETHEQVALLQAYGCDEIQGFALSRPVSATELAQLQTAPYVLA</sequence>
<dbReference type="InterPro" id="IPR001633">
    <property type="entry name" value="EAL_dom"/>
</dbReference>
<dbReference type="SMART" id="SM00052">
    <property type="entry name" value="EAL"/>
    <property type="match status" value="1"/>
</dbReference>
<dbReference type="InterPro" id="IPR035919">
    <property type="entry name" value="EAL_sf"/>
</dbReference>
<dbReference type="InterPro" id="IPR050706">
    <property type="entry name" value="Cyclic-di-GMP_PDE-like"/>
</dbReference>
<dbReference type="SMART" id="SM00267">
    <property type="entry name" value="GGDEF"/>
    <property type="match status" value="1"/>
</dbReference>
<dbReference type="PANTHER" id="PTHR33121">
    <property type="entry name" value="CYCLIC DI-GMP PHOSPHODIESTERASE PDEF"/>
    <property type="match status" value="1"/>
</dbReference>
<dbReference type="SUPFAM" id="SSF55781">
    <property type="entry name" value="GAF domain-like"/>
    <property type="match status" value="1"/>
</dbReference>
<dbReference type="Gene3D" id="3.30.450.40">
    <property type="match status" value="1"/>
</dbReference>
<proteinExistence type="predicted"/>
<dbReference type="InterPro" id="IPR003018">
    <property type="entry name" value="GAF"/>
</dbReference>
<dbReference type="InterPro" id="IPR029016">
    <property type="entry name" value="GAF-like_dom_sf"/>
</dbReference>
<protein>
    <submittedName>
        <fullName evidence="2">Sensor domain-containing phosphodiesterase</fullName>
    </submittedName>
</protein>
<keyword evidence="3" id="KW-1185">Reference proteome</keyword>
<accession>A0ABQ6T244</accession>